<reference evidence="13 14" key="1">
    <citation type="submission" date="2018-02" db="EMBL/GenBank/DDBJ databases">
        <title>Genomic Encyclopedia of Archaeal and Bacterial Type Strains, Phase II (KMG-II): from individual species to whole genera.</title>
        <authorList>
            <person name="Goeker M."/>
        </authorList>
    </citation>
    <scope>NUCLEOTIDE SEQUENCE [LARGE SCALE GENOMIC DNA]</scope>
    <source>
        <strain evidence="13 14">DSM 21165</strain>
    </source>
</reference>
<keyword evidence="4" id="KW-0479">Metal-binding</keyword>
<comment type="similarity">
    <text evidence="2">Belongs to the fucolectin family.</text>
</comment>
<dbReference type="PROSITE" id="PS50022">
    <property type="entry name" value="FA58C_3"/>
    <property type="match status" value="1"/>
</dbReference>
<dbReference type="InterPro" id="IPR000421">
    <property type="entry name" value="FA58C"/>
</dbReference>
<proteinExistence type="inferred from homology"/>
<feature type="domain" description="CBM6" evidence="12">
    <location>
        <begin position="619"/>
        <end position="745"/>
    </location>
</feature>
<evidence type="ECO:0000256" key="5">
    <source>
        <dbReference type="ARBA" id="ARBA00022729"/>
    </source>
</evidence>
<dbReference type="NCBIfam" id="TIGR04183">
    <property type="entry name" value="Por_Secre_tail"/>
    <property type="match status" value="1"/>
</dbReference>
<dbReference type="PANTHER" id="PTHR45713:SF6">
    <property type="entry name" value="F5_8 TYPE C DOMAIN-CONTAINING PROTEIN"/>
    <property type="match status" value="1"/>
</dbReference>
<dbReference type="CDD" id="cd04084">
    <property type="entry name" value="CBM6_xylanase-like"/>
    <property type="match status" value="2"/>
</dbReference>
<evidence type="ECO:0000259" key="12">
    <source>
        <dbReference type="PROSITE" id="PS51175"/>
    </source>
</evidence>
<evidence type="ECO:0000256" key="8">
    <source>
        <dbReference type="ARBA" id="ARBA00023157"/>
    </source>
</evidence>
<dbReference type="GO" id="GO:0042806">
    <property type="term" value="F:fucose binding"/>
    <property type="evidence" value="ECO:0007669"/>
    <property type="project" value="UniProtKB-ARBA"/>
</dbReference>
<dbReference type="SUPFAM" id="SSF49785">
    <property type="entry name" value="Galactose-binding domain-like"/>
    <property type="match status" value="3"/>
</dbReference>
<dbReference type="PANTHER" id="PTHR45713">
    <property type="entry name" value="FTP DOMAIN-CONTAINING PROTEIN"/>
    <property type="match status" value="1"/>
</dbReference>
<dbReference type="InterPro" id="IPR006584">
    <property type="entry name" value="Cellulose-bd_IV"/>
</dbReference>
<feature type="region of interest" description="Disordered" evidence="9">
    <location>
        <begin position="766"/>
        <end position="795"/>
    </location>
</feature>
<dbReference type="Proteomes" id="UP000251545">
    <property type="component" value="Unassembled WGS sequence"/>
</dbReference>
<evidence type="ECO:0000256" key="9">
    <source>
        <dbReference type="SAM" id="MobiDB-lite"/>
    </source>
</evidence>
<dbReference type="SMART" id="SM00606">
    <property type="entry name" value="CBD_IV"/>
    <property type="match status" value="2"/>
</dbReference>
<dbReference type="InterPro" id="IPR005084">
    <property type="entry name" value="CBM6"/>
</dbReference>
<evidence type="ECO:0000256" key="6">
    <source>
        <dbReference type="ARBA" id="ARBA00022734"/>
    </source>
</evidence>
<name>A0A362X3B2_9FLAO</name>
<dbReference type="GO" id="GO:0010185">
    <property type="term" value="P:regulation of cellular defense response"/>
    <property type="evidence" value="ECO:0007669"/>
    <property type="project" value="UniProtKB-ARBA"/>
</dbReference>
<dbReference type="Pfam" id="PF18962">
    <property type="entry name" value="Por_Secre_tail"/>
    <property type="match status" value="1"/>
</dbReference>
<feature type="chain" id="PRO_5017059046" evidence="10">
    <location>
        <begin position="22"/>
        <end position="975"/>
    </location>
</feature>
<dbReference type="Pfam" id="PF22633">
    <property type="entry name" value="F5_F8_type_C_2"/>
    <property type="match status" value="1"/>
</dbReference>
<evidence type="ECO:0000313" key="13">
    <source>
        <dbReference type="EMBL" id="PQV48997.1"/>
    </source>
</evidence>
<dbReference type="RefSeq" id="WP_105473598.1">
    <property type="nucleotide sequence ID" value="NZ_PVEO01000004.1"/>
</dbReference>
<dbReference type="PROSITE" id="PS51175">
    <property type="entry name" value="CBM6"/>
    <property type="match status" value="2"/>
</dbReference>
<comment type="caution">
    <text evidence="13">The sequence shown here is derived from an EMBL/GenBank/DDBJ whole genome shotgun (WGS) entry which is preliminary data.</text>
</comment>
<comment type="subunit">
    <text evidence="3">Homotrimer.</text>
</comment>
<dbReference type="Gene3D" id="2.60.120.260">
    <property type="entry name" value="Galactose-binding domain-like"/>
    <property type="match status" value="3"/>
</dbReference>
<evidence type="ECO:0000259" key="11">
    <source>
        <dbReference type="PROSITE" id="PS50022"/>
    </source>
</evidence>
<accession>A0A362X3B2</accession>
<feature type="signal peptide" evidence="10">
    <location>
        <begin position="1"/>
        <end position="21"/>
    </location>
</feature>
<keyword evidence="8" id="KW-1015">Disulfide bond</keyword>
<gene>
    <name evidence="13" type="ORF">CLV33_104204</name>
</gene>
<dbReference type="InterPro" id="IPR026444">
    <property type="entry name" value="Secre_tail"/>
</dbReference>
<feature type="domain" description="CBM6" evidence="12">
    <location>
        <begin position="479"/>
        <end position="606"/>
    </location>
</feature>
<dbReference type="InterPro" id="IPR008979">
    <property type="entry name" value="Galactose-bd-like_sf"/>
</dbReference>
<comment type="function">
    <text evidence="1">Acts as a defensive agent. Recognizes blood group fucosylated oligosaccharides including A, B, H and Lewis B-type antigens. Does not recognize Lewis A antigen and has low affinity for monovalent haptens.</text>
</comment>
<dbReference type="InterPro" id="IPR051941">
    <property type="entry name" value="BG_Antigen-Binding_Lectin"/>
</dbReference>
<keyword evidence="6" id="KW-0430">Lectin</keyword>
<dbReference type="SUPFAM" id="SSF51126">
    <property type="entry name" value="Pectin lyase-like"/>
    <property type="match status" value="1"/>
</dbReference>
<sequence>MKKTTLLLWLICLVALGFAQAQTAINSLAELKDRLDDSNGNFVMTPGTYYFNTDNCGPGKLFDDPRLLLFTGNNSTFDFTGVKFEIDTKIFTLYGGVDIIEFWPVGSNNTYKNLTLEDIGMTVPTKGAGSIHLDGADNLIEGFKTTVRGSFPYGYGDTFGKGGGSVIRHNKHAGILVRGDRNHLKNCTVIMRAYGHGIFMQGSHDAIVEGCYIEGELRTVGEMLQEAGTGSPADNVDFETVWGFNLKDHTSDYTFSLQEAGIRAYSTGKVFDAQGNNTGVDRQTLNTTVIDCTIIKMRVGVNTGAEGGNNKRIENCTALACEGGFWLGNNGDVINCFADASVGPILSEDIHRSNATYEVTILDNYIPKIGDTPYFFAGGTNHNLTIHDGTTYFNLDIKIVLGGTRNANRFLAGSSGDTPPLRRADNITLINNTKYPLYLEDATGCTIYSCGPVTDNGSGNTVTNLSSCNYNRPCNNRADNLQAECYDNMTGINVQAKTGNNNENEVFDINSGDWISFNNIDLTGMTSINVIASGDKNNVELEVRTGSHTGTLIATIPITSTGNYATYQEFSANLNQMVNGLTDIYFVANSDTEAGWLFNIDKLNFIANPCSVATFNPFLPISAEDFCDSAGVSIESLSIFNDVVGNIENDDYIKFSNVDFGYNEIYNSIDILASSTTSGSFIEVRSGAIDGALLATVNITNTGNWGNYQVFSNYTTTNIEGVHDLYFVFKGGSGSLLKIDNFSFYFNSAANNLALASNGGVASQSSTGYGGEASRANDGDTNGNYGGNSVSHTEHGTEGSLKWWQVDLGENKIIWEIKIYNRTGSNYSADLNNFTVEVINASGDVTFSQFYEDYPNPTLTIDTGDIIGKVVKISKTSARGIQLAEVEVYGTSTLSANDFLLEKIKLYPNPTQENITISNAINSIVEIYNVSGILELKIPISENQKNISLSNFKSGIYFLIFSNSQGTTVKKLIKL</sequence>
<dbReference type="EMBL" id="PVEO01000004">
    <property type="protein sequence ID" value="PQV48997.1"/>
    <property type="molecule type" value="Genomic_DNA"/>
</dbReference>
<dbReference type="Pfam" id="PF03422">
    <property type="entry name" value="CBM_6"/>
    <property type="match status" value="2"/>
</dbReference>
<feature type="domain" description="F5/8 type C" evidence="11">
    <location>
        <begin position="748"/>
        <end position="891"/>
    </location>
</feature>
<keyword evidence="7" id="KW-0106">Calcium</keyword>
<evidence type="ECO:0000313" key="14">
    <source>
        <dbReference type="Proteomes" id="UP000251545"/>
    </source>
</evidence>
<dbReference type="AlphaFoldDB" id="A0A362X3B2"/>
<dbReference type="InterPro" id="IPR006585">
    <property type="entry name" value="FTP1"/>
</dbReference>
<evidence type="ECO:0000256" key="7">
    <source>
        <dbReference type="ARBA" id="ARBA00022837"/>
    </source>
</evidence>
<dbReference type="InterPro" id="IPR011050">
    <property type="entry name" value="Pectin_lyase_fold/virulence"/>
</dbReference>
<evidence type="ECO:0000256" key="4">
    <source>
        <dbReference type="ARBA" id="ARBA00022723"/>
    </source>
</evidence>
<evidence type="ECO:0000256" key="3">
    <source>
        <dbReference type="ARBA" id="ARBA00011233"/>
    </source>
</evidence>
<evidence type="ECO:0000256" key="10">
    <source>
        <dbReference type="SAM" id="SignalP"/>
    </source>
</evidence>
<evidence type="ECO:0000256" key="2">
    <source>
        <dbReference type="ARBA" id="ARBA00010147"/>
    </source>
</evidence>
<dbReference type="GO" id="GO:0046872">
    <property type="term" value="F:metal ion binding"/>
    <property type="evidence" value="ECO:0007669"/>
    <property type="project" value="UniProtKB-KW"/>
</dbReference>
<organism evidence="13 14">
    <name type="scientific">Jejuia pallidilutea</name>
    <dbReference type="NCBI Taxonomy" id="504487"/>
    <lineage>
        <taxon>Bacteria</taxon>
        <taxon>Pseudomonadati</taxon>
        <taxon>Bacteroidota</taxon>
        <taxon>Flavobacteriia</taxon>
        <taxon>Flavobacteriales</taxon>
        <taxon>Flavobacteriaceae</taxon>
        <taxon>Jejuia</taxon>
    </lineage>
</organism>
<protein>
    <submittedName>
        <fullName evidence="13">Putative secreted protein (Por secretion system target)</fullName>
    </submittedName>
</protein>
<evidence type="ECO:0000256" key="1">
    <source>
        <dbReference type="ARBA" id="ARBA00002219"/>
    </source>
</evidence>
<dbReference type="SMART" id="SM00607">
    <property type="entry name" value="FTP"/>
    <property type="match status" value="1"/>
</dbReference>
<keyword evidence="5 10" id="KW-0732">Signal</keyword>